<keyword evidence="10" id="KW-0418">Kinase</keyword>
<dbReference type="EC" id="2.7.6.5" evidence="1"/>
<dbReference type="InterPro" id="IPR002912">
    <property type="entry name" value="ACT_dom"/>
</dbReference>
<dbReference type="PATRIC" id="fig|1317121.7.peg.1263"/>
<dbReference type="InterPro" id="IPR012675">
    <property type="entry name" value="Beta-grasp_dom_sf"/>
</dbReference>
<evidence type="ECO:0000256" key="4">
    <source>
        <dbReference type="ARBA" id="ARBA00032407"/>
    </source>
</evidence>
<dbReference type="SMART" id="SM00471">
    <property type="entry name" value="HDc"/>
    <property type="match status" value="1"/>
</dbReference>
<dbReference type="FunFam" id="3.30.460.10:FF:000001">
    <property type="entry name" value="GTP pyrophosphokinase RelA"/>
    <property type="match status" value="1"/>
</dbReference>
<dbReference type="Pfam" id="PF13291">
    <property type="entry name" value="ACT_4"/>
    <property type="match status" value="1"/>
</dbReference>
<dbReference type="InterPro" id="IPR007685">
    <property type="entry name" value="RelA_SpoT"/>
</dbReference>
<dbReference type="InterPro" id="IPR012676">
    <property type="entry name" value="TGS-like"/>
</dbReference>
<dbReference type="AlphaFoldDB" id="A0A0L1JS88"/>
<evidence type="ECO:0000313" key="10">
    <source>
        <dbReference type="EMBL" id="KNG94654.1"/>
    </source>
</evidence>
<dbReference type="OrthoDB" id="9805041at2"/>
<dbReference type="GO" id="GO:0005886">
    <property type="term" value="C:plasma membrane"/>
    <property type="evidence" value="ECO:0007669"/>
    <property type="project" value="TreeGrafter"/>
</dbReference>
<dbReference type="PROSITE" id="PS51671">
    <property type="entry name" value="ACT"/>
    <property type="match status" value="1"/>
</dbReference>
<dbReference type="PROSITE" id="PS51880">
    <property type="entry name" value="TGS"/>
    <property type="match status" value="1"/>
</dbReference>
<keyword evidence="10" id="KW-0808">Transferase</keyword>
<dbReference type="InterPro" id="IPR045600">
    <property type="entry name" value="RelA/SpoT_AH_RIS"/>
</dbReference>
<dbReference type="Pfam" id="PF04607">
    <property type="entry name" value="RelA_SpoT"/>
    <property type="match status" value="1"/>
</dbReference>
<dbReference type="SUPFAM" id="SSF81301">
    <property type="entry name" value="Nucleotidyltransferase"/>
    <property type="match status" value="1"/>
</dbReference>
<comment type="caution">
    <text evidence="10">The sequence shown here is derived from an EMBL/GenBank/DDBJ whole genome shotgun (WGS) entry which is preliminary data.</text>
</comment>
<dbReference type="PANTHER" id="PTHR21262:SF36">
    <property type="entry name" value="BIFUNCTIONAL (P)PPGPP SYNTHASE_HYDROLASE SPOT"/>
    <property type="match status" value="1"/>
</dbReference>
<dbReference type="CDD" id="cd00077">
    <property type="entry name" value="HDc"/>
    <property type="match status" value="1"/>
</dbReference>
<dbReference type="STRING" id="1317121.ATO11_04445"/>
<organism evidence="10 11">
    <name type="scientific">Pseudaestuariivita atlantica</name>
    <dbReference type="NCBI Taxonomy" id="1317121"/>
    <lineage>
        <taxon>Bacteria</taxon>
        <taxon>Pseudomonadati</taxon>
        <taxon>Pseudomonadota</taxon>
        <taxon>Alphaproteobacteria</taxon>
        <taxon>Rhodobacterales</taxon>
        <taxon>Paracoccaceae</taxon>
        <taxon>Pseudaestuariivita</taxon>
    </lineage>
</organism>
<dbReference type="CDD" id="cd01668">
    <property type="entry name" value="TGS_RSH"/>
    <property type="match status" value="1"/>
</dbReference>
<dbReference type="GO" id="GO:0015949">
    <property type="term" value="P:nucleobase-containing small molecule interconversion"/>
    <property type="evidence" value="ECO:0007669"/>
    <property type="project" value="UniProtKB-ARBA"/>
</dbReference>
<evidence type="ECO:0000259" key="7">
    <source>
        <dbReference type="PROSITE" id="PS51671"/>
    </source>
</evidence>
<evidence type="ECO:0000256" key="5">
    <source>
        <dbReference type="ARBA" id="ARBA00048244"/>
    </source>
</evidence>
<dbReference type="Gene3D" id="3.10.20.30">
    <property type="match status" value="1"/>
</dbReference>
<dbReference type="GO" id="GO:0008893">
    <property type="term" value="F:guanosine-3',5'-bis(diphosphate) 3'-diphosphatase activity"/>
    <property type="evidence" value="ECO:0007669"/>
    <property type="project" value="TreeGrafter"/>
</dbReference>
<dbReference type="Pfam" id="PF02824">
    <property type="entry name" value="TGS"/>
    <property type="match status" value="1"/>
</dbReference>
<dbReference type="FunFam" id="3.10.20.30:FF:000002">
    <property type="entry name" value="GTP pyrophosphokinase (RelA/SpoT)"/>
    <property type="match status" value="1"/>
</dbReference>
<evidence type="ECO:0000313" key="11">
    <source>
        <dbReference type="Proteomes" id="UP000036938"/>
    </source>
</evidence>
<dbReference type="GO" id="GO:0015969">
    <property type="term" value="P:guanosine tetraphosphate metabolic process"/>
    <property type="evidence" value="ECO:0007669"/>
    <property type="project" value="InterPro"/>
</dbReference>
<dbReference type="NCBIfam" id="TIGR00691">
    <property type="entry name" value="spoT_relA"/>
    <property type="match status" value="1"/>
</dbReference>
<dbReference type="SMART" id="SM00954">
    <property type="entry name" value="RelA_SpoT"/>
    <property type="match status" value="1"/>
</dbReference>
<dbReference type="CDD" id="cd05399">
    <property type="entry name" value="NT_Rel-Spo_like"/>
    <property type="match status" value="1"/>
</dbReference>
<sequence>MISVDDLLALVRTYNPKTNATLIADAYAYGKEMHEGQFRQSGEPYFTHPVAVAAILTQQHLDDATIITALLHDTIEDTRSTYSEIADRFGSEIADLVDGVTKLTNLQLSSSETKQAENFRKLFIAMSKDMRVILVKLADRLHNMRTIRAMRPEKQAQKARETMEIYAPLAGRMGMQWMREELEDLSFRVMNPEARNSIIRRFITLQRETGDVMQKITGDMRAELEKAGIEAEVFGRAKKPYSIWRKMEEKGLGFSRLSDIYGFRIITETEEDCYQVLGTIHRRWRAVPGRFKDYISQPKSNGYRSIHTTVSGRDGKRVEVQIRTRQMHDVAETGVAAHWSYRDGVRSENPFAVDPAKWIAQLTETFDPEDDHEEFLEAVKLEMYSDQVFCFTPKGDVVKLPRGATPLDFAYAIHTRIGAGCVGGKIDGIRVPLWTRIKNGQSVQIITADGQVPQATWLDIATTGKARSAIRKALREVDREKFAKLGREVVRSAFQNINKKLTDKVLQTAARTLRIKEIDDLLGRVGSGELTAAQIVAAVYPELVAEAGEEIAASRAVIGLEPGQAFERADCCQPLPGERIVGITVRGRGVVVHAIDCDTLERFDDQPSRWLDLHWQEGRHPAIYSVTLDLVIGNDAGVLGRVCTLIGERMANISDLQFVDRKPDFFRLMMTVELSDAQHLHSLISTLEAEDHVAEIGRHRDPGRILPGAAA</sequence>
<comment type="catalytic activity">
    <reaction evidence="5">
        <text>GTP + ATP = guanosine 3'-diphosphate 5'-triphosphate + AMP</text>
        <dbReference type="Rhea" id="RHEA:22088"/>
        <dbReference type="ChEBI" id="CHEBI:30616"/>
        <dbReference type="ChEBI" id="CHEBI:37565"/>
        <dbReference type="ChEBI" id="CHEBI:142410"/>
        <dbReference type="ChEBI" id="CHEBI:456215"/>
        <dbReference type="EC" id="2.7.6.5"/>
    </reaction>
</comment>
<keyword evidence="11" id="KW-1185">Reference proteome</keyword>
<comment type="similarity">
    <text evidence="6">Belongs to the relA/spoT family.</text>
</comment>
<dbReference type="InterPro" id="IPR033655">
    <property type="entry name" value="TGS_RelA/SpoT"/>
</dbReference>
<dbReference type="SUPFAM" id="SSF81271">
    <property type="entry name" value="TGS-like"/>
    <property type="match status" value="1"/>
</dbReference>
<dbReference type="InterPro" id="IPR043519">
    <property type="entry name" value="NT_sf"/>
</dbReference>
<dbReference type="InterPro" id="IPR006674">
    <property type="entry name" value="HD_domain"/>
</dbReference>
<dbReference type="InterPro" id="IPR004811">
    <property type="entry name" value="RelA/Spo_fam"/>
</dbReference>
<feature type="domain" description="TGS" evidence="9">
    <location>
        <begin position="382"/>
        <end position="447"/>
    </location>
</feature>
<gene>
    <name evidence="10" type="ORF">ATO11_04445</name>
</gene>
<dbReference type="Pfam" id="PF13328">
    <property type="entry name" value="HD_4"/>
    <property type="match status" value="1"/>
</dbReference>
<evidence type="ECO:0000259" key="8">
    <source>
        <dbReference type="PROSITE" id="PS51831"/>
    </source>
</evidence>
<dbReference type="GO" id="GO:0042594">
    <property type="term" value="P:response to starvation"/>
    <property type="evidence" value="ECO:0007669"/>
    <property type="project" value="TreeGrafter"/>
</dbReference>
<dbReference type="Gene3D" id="3.30.70.260">
    <property type="match status" value="1"/>
</dbReference>
<feature type="domain" description="ACT" evidence="7">
    <location>
        <begin position="627"/>
        <end position="701"/>
    </location>
</feature>
<evidence type="ECO:0000256" key="3">
    <source>
        <dbReference type="ARBA" id="ARBA00029754"/>
    </source>
</evidence>
<evidence type="ECO:0000256" key="1">
    <source>
        <dbReference type="ARBA" id="ARBA00013251"/>
    </source>
</evidence>
<accession>A0A0L1JS88</accession>
<dbReference type="GO" id="GO:0008728">
    <property type="term" value="F:GTP diphosphokinase activity"/>
    <property type="evidence" value="ECO:0007669"/>
    <property type="project" value="UniProtKB-EC"/>
</dbReference>
<protein>
    <recommendedName>
        <fullName evidence="2">GTP pyrophosphokinase rsh</fullName>
        <ecNumber evidence="1">2.7.6.5</ecNumber>
    </recommendedName>
    <alternativeName>
        <fullName evidence="4">(p)ppGpp synthase</fullName>
    </alternativeName>
    <alternativeName>
        <fullName evidence="3">ATP:GTP 3'-pyrophosphotransferase</fullName>
    </alternativeName>
</protein>
<proteinExistence type="inferred from homology"/>
<dbReference type="EMBL" id="AQQZ01000002">
    <property type="protein sequence ID" value="KNG94654.1"/>
    <property type="molecule type" value="Genomic_DNA"/>
</dbReference>
<feature type="domain" description="HD" evidence="8">
    <location>
        <begin position="45"/>
        <end position="144"/>
    </location>
</feature>
<dbReference type="SUPFAM" id="SSF55021">
    <property type="entry name" value="ACT-like"/>
    <property type="match status" value="1"/>
</dbReference>
<dbReference type="PANTHER" id="PTHR21262">
    <property type="entry name" value="GUANOSINE-3',5'-BIS DIPHOSPHATE 3'-PYROPHOSPHOHYDROLASE"/>
    <property type="match status" value="1"/>
</dbReference>
<name>A0A0L1JS88_9RHOB</name>
<dbReference type="Proteomes" id="UP000036938">
    <property type="component" value="Unassembled WGS sequence"/>
</dbReference>
<dbReference type="InterPro" id="IPR045865">
    <property type="entry name" value="ACT-like_dom_sf"/>
</dbReference>
<dbReference type="Gene3D" id="3.30.460.10">
    <property type="entry name" value="Beta Polymerase, domain 2"/>
    <property type="match status" value="1"/>
</dbReference>
<comment type="function">
    <text evidence="6">In eubacteria ppGpp (guanosine 3'-diphosphate 5'-diphosphate) is a mediator of the stringent response that coordinates a variety of cellular activities in response to changes in nutritional abundance.</text>
</comment>
<dbReference type="GO" id="GO:0016301">
    <property type="term" value="F:kinase activity"/>
    <property type="evidence" value="ECO:0007669"/>
    <property type="project" value="UniProtKB-KW"/>
</dbReference>
<dbReference type="FunFam" id="1.10.3210.10:FF:000001">
    <property type="entry name" value="GTP pyrophosphokinase RelA"/>
    <property type="match status" value="1"/>
</dbReference>
<dbReference type="Pfam" id="PF19296">
    <property type="entry name" value="RelA_AH_RIS"/>
    <property type="match status" value="2"/>
</dbReference>
<dbReference type="RefSeq" id="WP_050529630.1">
    <property type="nucleotide sequence ID" value="NZ_AQQZ01000002.1"/>
</dbReference>
<reference evidence="10 11" key="1">
    <citation type="journal article" date="2015" name="Int. J. Syst. Evol. Microbiol.">
        <title>Aestuariivita atlantica sp. nov., isolated from deep sea sediment of the Atlantic Ocean.</title>
        <authorList>
            <person name="Li G."/>
            <person name="Lai Q."/>
            <person name="Du Y."/>
            <person name="Liu X."/>
            <person name="Sun F."/>
            <person name="Shao Z."/>
        </authorList>
    </citation>
    <scope>NUCLEOTIDE SEQUENCE [LARGE SCALE GENOMIC DNA]</scope>
    <source>
        <strain evidence="10 11">22II-S11-z3</strain>
    </source>
</reference>
<dbReference type="PROSITE" id="PS51831">
    <property type="entry name" value="HD"/>
    <property type="match status" value="1"/>
</dbReference>
<dbReference type="InterPro" id="IPR004095">
    <property type="entry name" value="TGS"/>
</dbReference>
<evidence type="ECO:0000256" key="6">
    <source>
        <dbReference type="RuleBase" id="RU003847"/>
    </source>
</evidence>
<dbReference type="SUPFAM" id="SSF109604">
    <property type="entry name" value="HD-domain/PDEase-like"/>
    <property type="match status" value="1"/>
</dbReference>
<evidence type="ECO:0000259" key="9">
    <source>
        <dbReference type="PROSITE" id="PS51880"/>
    </source>
</evidence>
<evidence type="ECO:0000256" key="2">
    <source>
        <dbReference type="ARBA" id="ARBA00014315"/>
    </source>
</evidence>
<dbReference type="InterPro" id="IPR003607">
    <property type="entry name" value="HD/PDEase_dom"/>
</dbReference>
<dbReference type="Gene3D" id="1.10.3210.10">
    <property type="entry name" value="Hypothetical protein af1432"/>
    <property type="match status" value="1"/>
</dbReference>